<feature type="transmembrane region" description="Helical" evidence="6">
    <location>
        <begin position="259"/>
        <end position="277"/>
    </location>
</feature>
<feature type="transmembrane region" description="Helical" evidence="6">
    <location>
        <begin position="52"/>
        <end position="73"/>
    </location>
</feature>
<feature type="transmembrane region" description="Helical" evidence="6">
    <location>
        <begin position="30"/>
        <end position="46"/>
    </location>
</feature>
<evidence type="ECO:0000256" key="2">
    <source>
        <dbReference type="ARBA" id="ARBA00022475"/>
    </source>
</evidence>
<gene>
    <name evidence="7" type="ORF">ACFOSS_03050</name>
</gene>
<name>A0ABV8CK96_9GAMM</name>
<dbReference type="PANTHER" id="PTHR10010">
    <property type="entry name" value="SOLUTE CARRIER FAMILY 34 SODIUM PHOSPHATE , MEMBER 2-RELATED"/>
    <property type="match status" value="1"/>
</dbReference>
<organism evidence="7 8">
    <name type="scientific">Pseudaeromonas sharmana</name>
    <dbReference type="NCBI Taxonomy" id="328412"/>
    <lineage>
        <taxon>Bacteria</taxon>
        <taxon>Pseudomonadati</taxon>
        <taxon>Pseudomonadota</taxon>
        <taxon>Gammaproteobacteria</taxon>
        <taxon>Aeromonadales</taxon>
        <taxon>Aeromonadaceae</taxon>
        <taxon>Pseudaeromonas</taxon>
    </lineage>
</organism>
<dbReference type="NCBIfam" id="NF037997">
    <property type="entry name" value="Na_Pi_symport"/>
    <property type="match status" value="1"/>
</dbReference>
<sequence>MESKPLLSHRGRVWLMSPLGALNRWMGQRSRWLILVGSLVLLWWLQRAANLSAIAAGIAIFLFGLFFLEQGFSQLASVRWRKGIRRWTSSLPHAVGFGAVAAVMTQSSALVGLLTLSFLSARMIEFVAGIGILAGATIGTTSGGWLLAAWGLKVSIGQYALPLLVLGMLLISMPRWGTRGIGMVISGGGFLFLGIDYIRGGFTAISSVLVLQQLALPGWNGLILCALAGMLVTLVLQSSHASLLLVMVALNTGQLDYDVALALTLGINVGATSPVLLGAMNSSIEGKRLAWLDLGFKMVTMLLCLVLFYPFRWFTDRLGDLCGLAESELALRLALYHSLFNLLAVSWMLPLRHRLTMYLQRWWPEHRSRVAVQARYLDRVVAAHPATAEQALLRELLHLLMHCQDTTARAMLGLSRQTMLAHAAVQTVRLGEDLPSVSHLYQQTIKPLFGEIIRFAALCKSTMTQEQGERIDSLVAIARSMTEAVRLERQLQANLLEVFAAEDPLLVQRYRGLQHRLLWLQQAIHALMTSQELQPHYLSRLESMAARIDVESKRDREDIEWLIRSDKLDAIAAATLMHDVLTLRRLQRQQIKATRCLLTTIFQQQNGNSSQLVEWLNAEEQLGLKLVA</sequence>
<evidence type="ECO:0000256" key="1">
    <source>
        <dbReference type="ARBA" id="ARBA00004651"/>
    </source>
</evidence>
<reference evidence="8" key="1">
    <citation type="journal article" date="2019" name="Int. J. Syst. Evol. Microbiol.">
        <title>The Global Catalogue of Microorganisms (GCM) 10K type strain sequencing project: providing services to taxonomists for standard genome sequencing and annotation.</title>
        <authorList>
            <consortium name="The Broad Institute Genomics Platform"/>
            <consortium name="The Broad Institute Genome Sequencing Center for Infectious Disease"/>
            <person name="Wu L."/>
            <person name="Ma J."/>
        </authorList>
    </citation>
    <scope>NUCLEOTIDE SEQUENCE [LARGE SCALE GENOMIC DNA]</scope>
    <source>
        <strain evidence="8">CCUG 54939</strain>
    </source>
</reference>
<dbReference type="EMBL" id="JBHSAF010000001">
    <property type="protein sequence ID" value="MFC3912444.1"/>
    <property type="molecule type" value="Genomic_DNA"/>
</dbReference>
<feature type="transmembrane region" description="Helical" evidence="6">
    <location>
        <begin position="223"/>
        <end position="247"/>
    </location>
</feature>
<evidence type="ECO:0000256" key="6">
    <source>
        <dbReference type="SAM" id="Phobius"/>
    </source>
</evidence>
<keyword evidence="3 6" id="KW-0812">Transmembrane</keyword>
<comment type="subcellular location">
    <subcellularLocation>
        <location evidence="1">Cell membrane</location>
        <topology evidence="1">Multi-pass membrane protein</topology>
    </subcellularLocation>
</comment>
<evidence type="ECO:0000256" key="3">
    <source>
        <dbReference type="ARBA" id="ARBA00022692"/>
    </source>
</evidence>
<feature type="transmembrane region" description="Helical" evidence="6">
    <location>
        <begin position="159"/>
        <end position="177"/>
    </location>
</feature>
<dbReference type="Pfam" id="PF02690">
    <property type="entry name" value="Na_Pi_cotrans"/>
    <property type="match status" value="2"/>
</dbReference>
<evidence type="ECO:0000313" key="8">
    <source>
        <dbReference type="Proteomes" id="UP001595692"/>
    </source>
</evidence>
<feature type="transmembrane region" description="Helical" evidence="6">
    <location>
        <begin position="329"/>
        <end position="351"/>
    </location>
</feature>
<keyword evidence="4 6" id="KW-1133">Transmembrane helix</keyword>
<feature type="transmembrane region" description="Helical" evidence="6">
    <location>
        <begin position="189"/>
        <end position="211"/>
    </location>
</feature>
<keyword evidence="8" id="KW-1185">Reference proteome</keyword>
<dbReference type="PANTHER" id="PTHR10010:SF46">
    <property type="entry name" value="SODIUM-DEPENDENT PHOSPHATE TRANSPORT PROTEIN 2B"/>
    <property type="match status" value="1"/>
</dbReference>
<keyword evidence="2" id="KW-1003">Cell membrane</keyword>
<feature type="transmembrane region" description="Helical" evidence="6">
    <location>
        <begin position="94"/>
        <end position="120"/>
    </location>
</feature>
<evidence type="ECO:0000256" key="4">
    <source>
        <dbReference type="ARBA" id="ARBA00022989"/>
    </source>
</evidence>
<evidence type="ECO:0000256" key="5">
    <source>
        <dbReference type="ARBA" id="ARBA00023136"/>
    </source>
</evidence>
<accession>A0ABV8CK96</accession>
<protein>
    <submittedName>
        <fullName evidence="7">Na/Pi cotransporter family protein</fullName>
    </submittedName>
</protein>
<evidence type="ECO:0000313" key="7">
    <source>
        <dbReference type="EMBL" id="MFC3912444.1"/>
    </source>
</evidence>
<dbReference type="InterPro" id="IPR003841">
    <property type="entry name" value="Na/Pi_transpt"/>
</dbReference>
<dbReference type="RefSeq" id="WP_377150551.1">
    <property type="nucleotide sequence ID" value="NZ_JBHSAF010000001.1"/>
</dbReference>
<feature type="transmembrane region" description="Helical" evidence="6">
    <location>
        <begin position="289"/>
        <end position="309"/>
    </location>
</feature>
<proteinExistence type="predicted"/>
<comment type="caution">
    <text evidence="7">The sequence shown here is derived from an EMBL/GenBank/DDBJ whole genome shotgun (WGS) entry which is preliminary data.</text>
</comment>
<dbReference type="Proteomes" id="UP001595692">
    <property type="component" value="Unassembled WGS sequence"/>
</dbReference>
<feature type="transmembrane region" description="Helical" evidence="6">
    <location>
        <begin position="126"/>
        <end position="147"/>
    </location>
</feature>
<keyword evidence="5 6" id="KW-0472">Membrane</keyword>